<dbReference type="PANTHER" id="PTHR37301:SF1">
    <property type="entry name" value="DNA-BINDING PROTEIN"/>
    <property type="match status" value="1"/>
</dbReference>
<keyword evidence="3" id="KW-1185">Reference proteome</keyword>
<evidence type="ECO:0000313" key="3">
    <source>
        <dbReference type="Proteomes" id="UP001050975"/>
    </source>
</evidence>
<dbReference type="GO" id="GO:0003677">
    <property type="term" value="F:DNA binding"/>
    <property type="evidence" value="ECO:0007669"/>
    <property type="project" value="InterPro"/>
</dbReference>
<dbReference type="Pfam" id="PF13443">
    <property type="entry name" value="HTH_26"/>
    <property type="match status" value="1"/>
</dbReference>
<evidence type="ECO:0000313" key="2">
    <source>
        <dbReference type="EMBL" id="GET39040.1"/>
    </source>
</evidence>
<dbReference type="SUPFAM" id="SSF47413">
    <property type="entry name" value="lambda repressor-like DNA-binding domains"/>
    <property type="match status" value="1"/>
</dbReference>
<accession>A0AAV3XFZ8</accession>
<gene>
    <name evidence="2" type="ORF">MiSe_38010</name>
</gene>
<dbReference type="InterPro" id="IPR010982">
    <property type="entry name" value="Lambda_DNA-bd_dom_sf"/>
</dbReference>
<dbReference type="RefSeq" id="WP_373872817.1">
    <property type="nucleotide sequence ID" value="NZ_BLAY01000057.1"/>
</dbReference>
<organism evidence="2 3">
    <name type="scientific">Microseira wollei NIES-4236</name>
    <dbReference type="NCBI Taxonomy" id="2530354"/>
    <lineage>
        <taxon>Bacteria</taxon>
        <taxon>Bacillati</taxon>
        <taxon>Cyanobacteriota</taxon>
        <taxon>Cyanophyceae</taxon>
        <taxon>Oscillatoriophycideae</taxon>
        <taxon>Aerosakkonematales</taxon>
        <taxon>Aerosakkonemataceae</taxon>
        <taxon>Microseira</taxon>
    </lineage>
</organism>
<evidence type="ECO:0000259" key="1">
    <source>
        <dbReference type="PROSITE" id="PS50943"/>
    </source>
</evidence>
<protein>
    <submittedName>
        <fullName evidence="2">Transcriptional regulator</fullName>
    </submittedName>
</protein>
<dbReference type="Proteomes" id="UP001050975">
    <property type="component" value="Unassembled WGS sequence"/>
</dbReference>
<comment type="caution">
    <text evidence="2">The sequence shown here is derived from an EMBL/GenBank/DDBJ whole genome shotgun (WGS) entry which is preliminary data.</text>
</comment>
<dbReference type="PROSITE" id="PS50943">
    <property type="entry name" value="HTH_CROC1"/>
    <property type="match status" value="1"/>
</dbReference>
<dbReference type="EMBL" id="BLAY01000057">
    <property type="protein sequence ID" value="GET39040.1"/>
    <property type="molecule type" value="Genomic_DNA"/>
</dbReference>
<sequence>MPVEIRLKQVRESRELSQYELAKLTEMSPQNIQKLEQGRAKGIQLDTLEKLCEALNCEIQDLLVRVKG</sequence>
<dbReference type="PANTHER" id="PTHR37301">
    <property type="entry name" value="DNA-BINDING PROTEIN-RELATED"/>
    <property type="match status" value="1"/>
</dbReference>
<reference evidence="2" key="1">
    <citation type="submission" date="2019-10" db="EMBL/GenBank/DDBJ databases">
        <title>Draft genome sequece of Microseira wollei NIES-4236.</title>
        <authorList>
            <person name="Yamaguchi H."/>
            <person name="Suzuki S."/>
            <person name="Kawachi M."/>
        </authorList>
    </citation>
    <scope>NUCLEOTIDE SEQUENCE</scope>
    <source>
        <strain evidence="2">NIES-4236</strain>
    </source>
</reference>
<dbReference type="Gene3D" id="1.10.260.40">
    <property type="entry name" value="lambda repressor-like DNA-binding domains"/>
    <property type="match status" value="1"/>
</dbReference>
<feature type="domain" description="HTH cro/C1-type" evidence="1">
    <location>
        <begin position="7"/>
        <end position="62"/>
    </location>
</feature>
<dbReference type="AlphaFoldDB" id="A0AAV3XFZ8"/>
<proteinExistence type="predicted"/>
<dbReference type="InterPro" id="IPR001387">
    <property type="entry name" value="Cro/C1-type_HTH"/>
</dbReference>
<dbReference type="SMART" id="SM00530">
    <property type="entry name" value="HTH_XRE"/>
    <property type="match status" value="1"/>
</dbReference>
<dbReference type="CDD" id="cd00093">
    <property type="entry name" value="HTH_XRE"/>
    <property type="match status" value="1"/>
</dbReference>
<name>A0AAV3XFZ8_9CYAN</name>